<dbReference type="Pfam" id="PF14296">
    <property type="entry name" value="O-ag_pol_Wzy"/>
    <property type="match status" value="1"/>
</dbReference>
<keyword evidence="1" id="KW-1133">Transmembrane helix</keyword>
<keyword evidence="1" id="KW-0812">Transmembrane</keyword>
<organism evidence="2 3">
    <name type="scientific">Caproiciproducens galactitolivorans</name>
    <dbReference type="NCBI Taxonomy" id="642589"/>
    <lineage>
        <taxon>Bacteria</taxon>
        <taxon>Bacillati</taxon>
        <taxon>Bacillota</taxon>
        <taxon>Clostridia</taxon>
        <taxon>Eubacteriales</taxon>
        <taxon>Acutalibacteraceae</taxon>
        <taxon>Caproiciproducens</taxon>
    </lineage>
</organism>
<evidence type="ECO:0000256" key="1">
    <source>
        <dbReference type="SAM" id="Phobius"/>
    </source>
</evidence>
<feature type="transmembrane region" description="Helical" evidence="1">
    <location>
        <begin position="106"/>
        <end position="125"/>
    </location>
</feature>
<comment type="caution">
    <text evidence="2">The sequence shown here is derived from an EMBL/GenBank/DDBJ whole genome shotgun (WGS) entry which is preliminary data.</text>
</comment>
<feature type="transmembrane region" description="Helical" evidence="1">
    <location>
        <begin position="277"/>
        <end position="298"/>
    </location>
</feature>
<dbReference type="Proteomes" id="UP000297714">
    <property type="component" value="Unassembled WGS sequence"/>
</dbReference>
<feature type="transmembrane region" description="Helical" evidence="1">
    <location>
        <begin position="43"/>
        <end position="60"/>
    </location>
</feature>
<sequence>MIKVKSEDLLRDTILFGITILLMLAANFLTVLGGDFWKTAVDVLFFAIISLNIAIAASLIRNVRRDFALLIFLLTYNVLLMGRVYTSWFGYHHKLLLLLEADDFSKLFQSLQLVALSLFCVYFAYRLAGPIFHKRESAIEKLHTKAVYKDHLLPLIRRLSTIVLYISSVPFFYILFKTALDVVRHGYLQSFTNTSDVPSIISRLSMFFVPAFAVFLATLPNKKQMKLPLAVYSVYMLASLFTGRRNTIVCEALMLTFYFVMRDSLLEKGKRVIKKRMVAYVGVFGIIAMYFLQMLALVRSGAEDTHRGLGEMLVSFIDSQGASFRVIVQTVNHIQSFNPSTTYLYLFYPFELFVHNNVVTRTLFGFTPIIEVQNSEFVQTTHNFGHALTYMVDPDRYLSGGGFGTSYVAEAYVAYGILGVIFVSAMIGLIFRFFASLLTHNWVVITCGLLAVKSFVYIPRNFAFLWVTDVFNITYICFYAAIYLAALFIAKGTHVRRTHRDVPDPLVLEERI</sequence>
<evidence type="ECO:0000313" key="2">
    <source>
        <dbReference type="EMBL" id="TGJ76167.1"/>
    </source>
</evidence>
<dbReference type="AlphaFoldDB" id="A0A4Z0Y008"/>
<keyword evidence="1" id="KW-0472">Membrane</keyword>
<feature type="transmembrane region" description="Helical" evidence="1">
    <location>
        <begin position="67"/>
        <end position="86"/>
    </location>
</feature>
<gene>
    <name evidence="2" type="ORF">CAGA_16280</name>
</gene>
<feature type="transmembrane region" description="Helical" evidence="1">
    <location>
        <begin position="412"/>
        <end position="434"/>
    </location>
</feature>
<evidence type="ECO:0000313" key="3">
    <source>
        <dbReference type="Proteomes" id="UP000297714"/>
    </source>
</evidence>
<feature type="transmembrane region" description="Helical" evidence="1">
    <location>
        <begin position="441"/>
        <end position="458"/>
    </location>
</feature>
<feature type="transmembrane region" description="Helical" evidence="1">
    <location>
        <begin position="470"/>
        <end position="490"/>
    </location>
</feature>
<proteinExistence type="predicted"/>
<accession>A0A4Z0Y008</accession>
<dbReference type="RefSeq" id="WP_135659654.1">
    <property type="nucleotide sequence ID" value="NZ_SRMQ01000007.1"/>
</dbReference>
<feature type="transmembrane region" description="Helical" evidence="1">
    <location>
        <begin position="162"/>
        <end position="180"/>
    </location>
</feature>
<name>A0A4Z0Y008_9FIRM</name>
<evidence type="ECO:0008006" key="4">
    <source>
        <dbReference type="Google" id="ProtNLM"/>
    </source>
</evidence>
<dbReference type="InterPro" id="IPR029468">
    <property type="entry name" value="O-ag_pol_Wzy"/>
</dbReference>
<protein>
    <recommendedName>
        <fullName evidence="4">O-antigen polysaccharide polymerase Wzy</fullName>
    </recommendedName>
</protein>
<reference evidence="2 3" key="1">
    <citation type="submission" date="2019-04" db="EMBL/GenBank/DDBJ databases">
        <authorList>
            <person name="Poehlein A."/>
            <person name="Bengelsdorf F.R."/>
            <person name="Duerre P."/>
            <person name="Daniel R."/>
        </authorList>
    </citation>
    <scope>NUCLEOTIDE SEQUENCE [LARGE SCALE GENOMIC DNA]</scope>
    <source>
        <strain evidence="2 3">BS-1</strain>
    </source>
</reference>
<dbReference type="NCBIfam" id="TIGR04370">
    <property type="entry name" value="glyco_rpt_poly"/>
    <property type="match status" value="1"/>
</dbReference>
<keyword evidence="3" id="KW-1185">Reference proteome</keyword>
<dbReference type="EMBL" id="SRMQ01000007">
    <property type="protein sequence ID" value="TGJ76167.1"/>
    <property type="molecule type" value="Genomic_DNA"/>
</dbReference>
<feature type="transmembrane region" description="Helical" evidence="1">
    <location>
        <begin position="12"/>
        <end position="31"/>
    </location>
</feature>
<dbReference type="OrthoDB" id="1839776at2"/>
<feature type="transmembrane region" description="Helical" evidence="1">
    <location>
        <begin position="200"/>
        <end position="219"/>
    </location>
</feature>